<keyword evidence="3" id="KW-0813">Transport</keyword>
<evidence type="ECO:0000256" key="6">
    <source>
        <dbReference type="ARBA" id="ARBA00023136"/>
    </source>
</evidence>
<dbReference type="RefSeq" id="XP_004179443.1">
    <property type="nucleotide sequence ID" value="XM_004179395.1"/>
</dbReference>
<evidence type="ECO:0000256" key="8">
    <source>
        <dbReference type="SAM" id="Phobius"/>
    </source>
</evidence>
<dbReference type="Proteomes" id="UP000002866">
    <property type="component" value="Chromosome 3"/>
</dbReference>
<dbReference type="GO" id="GO:0005351">
    <property type="term" value="F:carbohydrate:proton symporter activity"/>
    <property type="evidence" value="ECO:0007669"/>
    <property type="project" value="TreeGrafter"/>
</dbReference>
<feature type="compositionally biased region" description="Polar residues" evidence="7">
    <location>
        <begin position="952"/>
        <end position="970"/>
    </location>
</feature>
<dbReference type="AlphaFoldDB" id="I2H0M2"/>
<dbReference type="PANTHER" id="PTHR48022">
    <property type="entry name" value="PLASTIDIC GLUCOSE TRANSPORTER 4"/>
    <property type="match status" value="1"/>
</dbReference>
<proteinExistence type="inferred from homology"/>
<feature type="transmembrane region" description="Helical" evidence="8">
    <location>
        <begin position="374"/>
        <end position="398"/>
    </location>
</feature>
<evidence type="ECO:0000313" key="11">
    <source>
        <dbReference type="Proteomes" id="UP000002866"/>
    </source>
</evidence>
<keyword evidence="6 8" id="KW-0472">Membrane</keyword>
<dbReference type="InterPro" id="IPR005828">
    <property type="entry name" value="MFS_sugar_transport-like"/>
</dbReference>
<keyword evidence="4 8" id="KW-0812">Transmembrane</keyword>
<evidence type="ECO:0000256" key="5">
    <source>
        <dbReference type="ARBA" id="ARBA00022989"/>
    </source>
</evidence>
<dbReference type="eggNOG" id="KOG0254">
    <property type="taxonomic scope" value="Eukaryota"/>
</dbReference>
<comment type="subcellular location">
    <subcellularLocation>
        <location evidence="1">Membrane</location>
        <topology evidence="1">Multi-pass membrane protein</topology>
    </subcellularLocation>
</comment>
<dbReference type="CDD" id="cd17356">
    <property type="entry name" value="MFS_HXT"/>
    <property type="match status" value="1"/>
</dbReference>
<feature type="transmembrane region" description="Helical" evidence="8">
    <location>
        <begin position="294"/>
        <end position="317"/>
    </location>
</feature>
<dbReference type="EMBL" id="HE806318">
    <property type="protein sequence ID" value="CCH59924.1"/>
    <property type="molecule type" value="Genomic_DNA"/>
</dbReference>
<evidence type="ECO:0000256" key="7">
    <source>
        <dbReference type="SAM" id="MobiDB-lite"/>
    </source>
</evidence>
<dbReference type="InterPro" id="IPR050360">
    <property type="entry name" value="MFS_Sugar_Transporters"/>
</dbReference>
<feature type="transmembrane region" description="Helical" evidence="8">
    <location>
        <begin position="259"/>
        <end position="282"/>
    </location>
</feature>
<dbReference type="SUPFAM" id="SSF103473">
    <property type="entry name" value="MFS general substrate transporter"/>
    <property type="match status" value="1"/>
</dbReference>
<dbReference type="InterPro" id="IPR036259">
    <property type="entry name" value="MFS_trans_sf"/>
</dbReference>
<dbReference type="HOGENOM" id="CLU_300936_0_0_1"/>
<dbReference type="Gene3D" id="1.20.1250.20">
    <property type="entry name" value="MFS general substrate transporter like domains"/>
    <property type="match status" value="1"/>
</dbReference>
<evidence type="ECO:0000256" key="4">
    <source>
        <dbReference type="ARBA" id="ARBA00022692"/>
    </source>
</evidence>
<dbReference type="OrthoDB" id="4142200at2759"/>
<dbReference type="Pfam" id="PF00083">
    <property type="entry name" value="Sugar_tr"/>
    <property type="match status" value="1"/>
</dbReference>
<dbReference type="InParanoid" id="I2H0M2"/>
<feature type="transmembrane region" description="Helical" evidence="8">
    <location>
        <begin position="104"/>
        <end position="125"/>
    </location>
</feature>
<feature type="compositionally biased region" description="Basic and acidic residues" evidence="7">
    <location>
        <begin position="930"/>
        <end position="939"/>
    </location>
</feature>
<dbReference type="PROSITE" id="PS50850">
    <property type="entry name" value="MFS"/>
    <property type="match status" value="1"/>
</dbReference>
<name>I2H0M2_HENB6</name>
<feature type="transmembrane region" description="Helical" evidence="8">
    <location>
        <begin position="171"/>
        <end position="191"/>
    </location>
</feature>
<protein>
    <recommendedName>
        <fullName evidence="9">Major facilitator superfamily (MFS) profile domain-containing protein</fullName>
    </recommendedName>
</protein>
<feature type="transmembrane region" description="Helical" evidence="8">
    <location>
        <begin position="324"/>
        <end position="346"/>
    </location>
</feature>
<dbReference type="NCBIfam" id="TIGR00879">
    <property type="entry name" value="SP"/>
    <property type="match status" value="1"/>
</dbReference>
<feature type="transmembrane region" description="Helical" evidence="8">
    <location>
        <begin position="137"/>
        <end position="159"/>
    </location>
</feature>
<keyword evidence="11" id="KW-1185">Reference proteome</keyword>
<evidence type="ECO:0000256" key="1">
    <source>
        <dbReference type="ARBA" id="ARBA00004141"/>
    </source>
</evidence>
<reference evidence="10 11" key="1">
    <citation type="journal article" date="2011" name="Proc. Natl. Acad. Sci. U.S.A.">
        <title>Evolutionary erosion of yeast sex chromosomes by mating-type switching accidents.</title>
        <authorList>
            <person name="Gordon J.L."/>
            <person name="Armisen D."/>
            <person name="Proux-Wera E."/>
            <person name="Oheigeartaigh S.S."/>
            <person name="Byrne K.P."/>
            <person name="Wolfe K.H."/>
        </authorList>
    </citation>
    <scope>NUCLEOTIDE SEQUENCE [LARGE SCALE GENOMIC DNA]</scope>
    <source>
        <strain evidence="11">ATCC 34711 / CBS 6284 / DSM 70876 / NBRC 10599 / NRRL Y-10934 / UCD 77-7</strain>
    </source>
</reference>
<dbReference type="GeneID" id="14494892"/>
<dbReference type="FunFam" id="1.20.1250.20:FF:000026">
    <property type="entry name" value="MFS quinate transporter QutD"/>
    <property type="match status" value="1"/>
</dbReference>
<gene>
    <name evidence="10" type="primary">TBLA0C01090</name>
    <name evidence="10" type="ORF">TBLA_0C01090</name>
</gene>
<feature type="region of interest" description="Disordered" evidence="7">
    <location>
        <begin position="952"/>
        <end position="994"/>
    </location>
</feature>
<comment type="similarity">
    <text evidence="2">Belongs to the major facilitator superfamily. Sugar transporter (TC 2.A.1.1) family.</text>
</comment>
<feature type="transmembrane region" description="Helical" evidence="8">
    <location>
        <begin position="53"/>
        <end position="72"/>
    </location>
</feature>
<feature type="transmembrane region" description="Helical" evidence="8">
    <location>
        <begin position="7"/>
        <end position="33"/>
    </location>
</feature>
<dbReference type="PROSITE" id="PS51257">
    <property type="entry name" value="PROKAR_LIPOPROTEIN"/>
    <property type="match status" value="1"/>
</dbReference>
<evidence type="ECO:0000259" key="9">
    <source>
        <dbReference type="PROSITE" id="PS50850"/>
    </source>
</evidence>
<feature type="compositionally biased region" description="Low complexity" evidence="7">
    <location>
        <begin position="905"/>
        <end position="926"/>
    </location>
</feature>
<organism evidence="10 11">
    <name type="scientific">Henningerozyma blattae (strain ATCC 34711 / CBS 6284 / DSM 70876 / NBRC 10599 / NRRL Y-10934 / UCD 77-7)</name>
    <name type="common">Yeast</name>
    <name type="synonym">Tetrapisispora blattae</name>
    <dbReference type="NCBI Taxonomy" id="1071380"/>
    <lineage>
        <taxon>Eukaryota</taxon>
        <taxon>Fungi</taxon>
        <taxon>Dikarya</taxon>
        <taxon>Ascomycota</taxon>
        <taxon>Saccharomycotina</taxon>
        <taxon>Saccharomycetes</taxon>
        <taxon>Saccharomycetales</taxon>
        <taxon>Saccharomycetaceae</taxon>
        <taxon>Henningerozyma</taxon>
    </lineage>
</organism>
<dbReference type="InterPro" id="IPR005829">
    <property type="entry name" value="Sugar_transporter_CS"/>
</dbReference>
<feature type="transmembrane region" description="Helical" evidence="8">
    <location>
        <begin position="79"/>
        <end position="98"/>
    </location>
</feature>
<keyword evidence="5 8" id="KW-1133">Transmembrane helix</keyword>
<dbReference type="PRINTS" id="PR00171">
    <property type="entry name" value="SUGRTRNSPORT"/>
</dbReference>
<dbReference type="GO" id="GO:0016020">
    <property type="term" value="C:membrane"/>
    <property type="evidence" value="ECO:0007669"/>
    <property type="project" value="UniProtKB-SubCell"/>
</dbReference>
<dbReference type="KEGG" id="tbl:TBLA_0C01090"/>
<feature type="domain" description="Major facilitator superfamily (MFS) profile" evidence="9">
    <location>
        <begin position="11"/>
        <end position="463"/>
    </location>
</feature>
<feature type="region of interest" description="Disordered" evidence="7">
    <location>
        <begin position="612"/>
        <end position="660"/>
    </location>
</feature>
<feature type="region of interest" description="Disordered" evidence="7">
    <location>
        <begin position="881"/>
        <end position="939"/>
    </location>
</feature>
<evidence type="ECO:0000256" key="3">
    <source>
        <dbReference type="ARBA" id="ARBA00022448"/>
    </source>
</evidence>
<evidence type="ECO:0000313" key="10">
    <source>
        <dbReference type="EMBL" id="CCH59924.1"/>
    </source>
</evidence>
<feature type="transmembrane region" description="Helical" evidence="8">
    <location>
        <begin position="441"/>
        <end position="459"/>
    </location>
</feature>
<feature type="compositionally biased region" description="Gly residues" evidence="7">
    <location>
        <begin position="636"/>
        <end position="652"/>
    </location>
</feature>
<accession>I2H0M2</accession>
<dbReference type="PANTHER" id="PTHR48022:SF7">
    <property type="entry name" value="MAJOR FACILITATOR SUPERFAMILY (MFS) PROFILE DOMAIN-CONTAINING PROTEIN-RELATED"/>
    <property type="match status" value="1"/>
</dbReference>
<dbReference type="PROSITE" id="PS00217">
    <property type="entry name" value="SUGAR_TRANSPORT_2"/>
    <property type="match status" value="1"/>
</dbReference>
<evidence type="ECO:0000256" key="2">
    <source>
        <dbReference type="ARBA" id="ARBA00010992"/>
    </source>
</evidence>
<sequence length="994" mass="110712">MFPKIYNMYLCTFVACISGFMYGFDVVSLTTMVDTNSYGKYFDHPDSTGEGGITASIAGGSAFGALASPYFSDTFGRKFSLHLCSFFWIIGSVLQCAAQNLPMLIIGRIISGFGIGFGVAAAPMYSAELSPPNMRGTIVGMFQVSVTLGILILFFIGYGCHSIESTAAFRIVWGIQLVPGVISACLIFFIPESPRWLASHKRWNDATNVIMKLSLTHSLSEEQTNLQLNELKDYILGDRYGAVFAYRDLFKRKSLMKTIVGMSAQTWQAFCGINVMMYYVVYIFQMAGYQGSSILVSSSIEYILNFAMTFCSLFIFDKIGRRKLFLTGGVFMCCFLFIETGLLAGYSKPLPYGYNGHDTVRIYIPNSERPAAHAAIACAYLFVCAFAPTWGVGVWIYYSEIFNNTERAKGTALSVSCNFFANFALALFTPASFRNINWRTYIIFGVFSFVLTVHTFLMFPETNRKSLEEIDLMWDAHIPAWRTSKWKPDKNKLVSIKSNMLSDGTQEEEQEGDEYEEDEYGFKHLDYPYEPEEIDNLTTTTNLNSNNYGNMIGLDRASTIEPSIERFTSRSTINNTNTGMQLFPFPMPESKTKVLFKTPTNNASELITIQESMMEPPLSRNMTLSPISSGEEEEGQGQGQGQGQEQGQGQGQEQGQQQEEDIVAQHERILYDQSVARHHENINTNTQLMNNINMLMSLQEEPVEEGFEEQLDGRLEGLANSQANEEILYPNPVAEDETEDNTVGEDLSLVNPVELQNSNCDMSSDDESVHMDHNTSFPVTPIQSINDSVYENSPHKSVCTFSNPIYESIEDILNSSRAIGTGKSNDTPFHDHAFAEDPMFNNPIYNSFSISNKLRSSTIGPGDTPDSHDYLLGLSQTRSSSSHSVLEFTDDEKEDSPDKHIPNITATTTATATTTGNTTTGNTTTTIQSDNHDDSDVDHRSFDSQEALAHSVMTQSGQIPGNFSTPSIANRRQRPYSDISDDCLFPNPVHSNEP</sequence>
<dbReference type="InterPro" id="IPR003663">
    <property type="entry name" value="Sugar/inositol_transpt"/>
</dbReference>
<dbReference type="InterPro" id="IPR020846">
    <property type="entry name" value="MFS_dom"/>
</dbReference>